<feature type="region of interest" description="Disordered" evidence="1">
    <location>
        <begin position="1"/>
        <end position="41"/>
    </location>
</feature>
<dbReference type="PANTHER" id="PTHR39668:SF2">
    <property type="match status" value="1"/>
</dbReference>
<feature type="compositionally biased region" description="Polar residues" evidence="1">
    <location>
        <begin position="91"/>
        <end position="106"/>
    </location>
</feature>
<gene>
    <name evidence="3" type="ORF">NESM_000843200</name>
</gene>
<organism evidence="3 4">
    <name type="scientific">Novymonas esmeraldas</name>
    <dbReference type="NCBI Taxonomy" id="1808958"/>
    <lineage>
        <taxon>Eukaryota</taxon>
        <taxon>Discoba</taxon>
        <taxon>Euglenozoa</taxon>
        <taxon>Kinetoplastea</taxon>
        <taxon>Metakinetoplastina</taxon>
        <taxon>Trypanosomatida</taxon>
        <taxon>Trypanosomatidae</taxon>
        <taxon>Novymonas</taxon>
    </lineage>
</organism>
<keyword evidence="2" id="KW-0472">Membrane</keyword>
<feature type="region of interest" description="Disordered" evidence="1">
    <location>
        <begin position="91"/>
        <end position="110"/>
    </location>
</feature>
<evidence type="ECO:0008006" key="5">
    <source>
        <dbReference type="Google" id="ProtNLM"/>
    </source>
</evidence>
<reference evidence="3 4" key="1">
    <citation type="journal article" date="2021" name="MBio">
        <title>A New Model Trypanosomatid, Novymonas esmeraldas: Genomic Perception of Its 'Candidatus Pandoraea novymonadis' Endosymbiont.</title>
        <authorList>
            <person name="Zakharova A."/>
            <person name="Saura A."/>
            <person name="Butenko A."/>
            <person name="Podesvova L."/>
            <person name="Warmusova S."/>
            <person name="Kostygov A.Y."/>
            <person name="Nenarokova A."/>
            <person name="Lukes J."/>
            <person name="Opperdoes F.R."/>
            <person name="Yurchenko V."/>
        </authorList>
    </citation>
    <scope>NUCLEOTIDE SEQUENCE [LARGE SCALE GENOMIC DNA]</scope>
    <source>
        <strain evidence="3 4">E262AT.01</strain>
    </source>
</reference>
<feature type="transmembrane region" description="Helical" evidence="2">
    <location>
        <begin position="218"/>
        <end position="241"/>
    </location>
</feature>
<dbReference type="Proteomes" id="UP001430356">
    <property type="component" value="Unassembled WGS sequence"/>
</dbReference>
<protein>
    <recommendedName>
        <fullName evidence="5">Integral membrane protein</fullName>
    </recommendedName>
</protein>
<proteinExistence type="predicted"/>
<feature type="compositionally biased region" description="Gly residues" evidence="1">
    <location>
        <begin position="10"/>
        <end position="22"/>
    </location>
</feature>
<evidence type="ECO:0000313" key="4">
    <source>
        <dbReference type="Proteomes" id="UP001430356"/>
    </source>
</evidence>
<evidence type="ECO:0000256" key="1">
    <source>
        <dbReference type="SAM" id="MobiDB-lite"/>
    </source>
</evidence>
<dbReference type="AlphaFoldDB" id="A0AAW0EXM9"/>
<feature type="transmembrane region" description="Helical" evidence="2">
    <location>
        <begin position="178"/>
        <end position="198"/>
    </location>
</feature>
<evidence type="ECO:0000313" key="3">
    <source>
        <dbReference type="EMBL" id="KAK7198778.1"/>
    </source>
</evidence>
<keyword evidence="4" id="KW-1185">Reference proteome</keyword>
<comment type="caution">
    <text evidence="3">The sequence shown here is derived from an EMBL/GenBank/DDBJ whole genome shotgun (WGS) entry which is preliminary data.</text>
</comment>
<dbReference type="EMBL" id="JAECZO010000174">
    <property type="protein sequence ID" value="KAK7198778.1"/>
    <property type="molecule type" value="Genomic_DNA"/>
</dbReference>
<keyword evidence="2" id="KW-0812">Transmembrane</keyword>
<accession>A0AAW0EXM9</accession>
<dbReference type="PANTHER" id="PTHR39668">
    <property type="entry name" value="HYPOTHETICAL TRANSMEMBRANE PROTEIN L6586.03-RELATED"/>
    <property type="match status" value="1"/>
</dbReference>
<sequence length="391" mass="41499">MFRDATPRLPGGGGDSPSGSGDGSPETSLGRISLLSTWAPQSTTATTRPRYFLTPVRRSPAYSPLLDRSRSATAVGVDGCSGAALFGPSASATSHFSQPTSRSSSVPPLPIVGQRDRVLLSPLGGSDLVPSPVQPPRRSSLPSPVAMQASPSYVSLPGFLPITGPAARRHALQSRHPLRVALGAFCFLNAAVAFLFVWMMRTQQTAFALVAKRRRWDLVAVSNATCKAGIYYCVLGLVLLVDQLNSLFVATVLLAARSVRGAVPLLRLGLRWCVRHSRMSTLWEALTRRFPAHPAGESTEEFAPLMRGRLIRPPMPSKAAVTASAGLPAVHAGHLWPQRVGGSRGGPLLGGSLPQSPTNPQHETLVEVDMETRPHGCTIAGAPLSIRRRGA</sequence>
<keyword evidence="2" id="KW-1133">Transmembrane helix</keyword>
<name>A0AAW0EXM9_9TRYP</name>
<evidence type="ECO:0000256" key="2">
    <source>
        <dbReference type="SAM" id="Phobius"/>
    </source>
</evidence>